<dbReference type="Proteomes" id="UP000234300">
    <property type="component" value="Unassembled WGS sequence"/>
</dbReference>
<name>A0A2H1J8S2_BREAU</name>
<protein>
    <submittedName>
        <fullName evidence="1">Uncharacterized protein</fullName>
    </submittedName>
</protein>
<dbReference type="RefSeq" id="WP_101556720.1">
    <property type="nucleotide sequence ID" value="NZ_FXZI01000004.1"/>
</dbReference>
<dbReference type="EMBL" id="FXZI01000004">
    <property type="protein sequence ID" value="SMX83793.1"/>
    <property type="molecule type" value="Genomic_DNA"/>
</dbReference>
<evidence type="ECO:0000313" key="1">
    <source>
        <dbReference type="EMBL" id="SMX83793.1"/>
    </source>
</evidence>
<proteinExistence type="predicted"/>
<evidence type="ECO:0000313" key="2">
    <source>
        <dbReference type="Proteomes" id="UP000234300"/>
    </source>
</evidence>
<organism evidence="1 2">
    <name type="scientific">Brevibacterium aurantiacum</name>
    <dbReference type="NCBI Taxonomy" id="273384"/>
    <lineage>
        <taxon>Bacteria</taxon>
        <taxon>Bacillati</taxon>
        <taxon>Actinomycetota</taxon>
        <taxon>Actinomycetes</taxon>
        <taxon>Micrococcales</taxon>
        <taxon>Brevibacteriaceae</taxon>
        <taxon>Brevibacterium</taxon>
    </lineage>
</organism>
<gene>
    <name evidence="1" type="ORF">BAURA86_01414</name>
</gene>
<accession>A0A2H1J8S2</accession>
<reference evidence="1 2" key="1">
    <citation type="submission" date="2017-03" db="EMBL/GenBank/DDBJ databases">
        <authorList>
            <person name="Afonso C.L."/>
            <person name="Miller P.J."/>
            <person name="Scott M.A."/>
            <person name="Spackman E."/>
            <person name="Goraichik I."/>
            <person name="Dimitrov K.M."/>
            <person name="Suarez D.L."/>
            <person name="Swayne D.E."/>
        </authorList>
    </citation>
    <scope>NUCLEOTIDE SEQUENCE [LARGE SCALE GENOMIC DNA]</scope>
    <source>
        <strain evidence="2">8(6)</strain>
    </source>
</reference>
<dbReference type="AlphaFoldDB" id="A0A2H1J8S2"/>
<sequence length="82" mass="8493">MSTSHTAFAITATHTLESFTYVPGDGLCLAALYPDALAAVTATLEYVTDTLDSGHLPGADTLDYLALTIIPETTTVDCGGVE</sequence>